<comment type="caution">
    <text evidence="1">The sequence shown here is derived from an EMBL/GenBank/DDBJ whole genome shotgun (WGS) entry which is preliminary data.</text>
</comment>
<evidence type="ECO:0008006" key="3">
    <source>
        <dbReference type="Google" id="ProtNLM"/>
    </source>
</evidence>
<sequence>MPSAGGASTSAQAPGEDDSLVHVAKCLERDDHLGAATHLEGYVRRHADQPMFRFQLAELYLRGASYPEAKCHLEQFVADAQAGPSALQSHLVTAHIKLREIAVNTRDRFGEAFHRGVGLLLLVREQDADSKRDDVFCEEMLCKALRALMEAKEQRPGDSRVRVYLAEAHARAGNRHAAGAERAAARADVVSGALTESERKPLLLRE</sequence>
<dbReference type="EMBL" id="JAGKQQ010000001">
    <property type="protein sequence ID" value="MBP3959782.1"/>
    <property type="molecule type" value="Genomic_DNA"/>
</dbReference>
<gene>
    <name evidence="1" type="ORF">J8F10_31430</name>
</gene>
<organism evidence="1 2">
    <name type="scientific">Gemmata palustris</name>
    <dbReference type="NCBI Taxonomy" id="2822762"/>
    <lineage>
        <taxon>Bacteria</taxon>
        <taxon>Pseudomonadati</taxon>
        <taxon>Planctomycetota</taxon>
        <taxon>Planctomycetia</taxon>
        <taxon>Gemmatales</taxon>
        <taxon>Gemmataceae</taxon>
        <taxon>Gemmata</taxon>
    </lineage>
</organism>
<accession>A0ABS5C1D1</accession>
<dbReference type="Proteomes" id="UP000676565">
    <property type="component" value="Unassembled WGS sequence"/>
</dbReference>
<reference evidence="1 2" key="1">
    <citation type="submission" date="2021-04" db="EMBL/GenBank/DDBJ databases">
        <authorList>
            <person name="Ivanova A."/>
        </authorList>
    </citation>
    <scope>NUCLEOTIDE SEQUENCE [LARGE SCALE GENOMIC DNA]</scope>
    <source>
        <strain evidence="1 2">G18</strain>
    </source>
</reference>
<dbReference type="Gene3D" id="1.25.40.10">
    <property type="entry name" value="Tetratricopeptide repeat domain"/>
    <property type="match status" value="1"/>
</dbReference>
<name>A0ABS5C1D1_9BACT</name>
<keyword evidence="2" id="KW-1185">Reference proteome</keyword>
<dbReference type="RefSeq" id="WP_210660557.1">
    <property type="nucleotide sequence ID" value="NZ_JAGKQQ010000001.1"/>
</dbReference>
<protein>
    <recommendedName>
        <fullName evidence="3">Tetratricopeptide repeat protein</fullName>
    </recommendedName>
</protein>
<proteinExistence type="predicted"/>
<dbReference type="InterPro" id="IPR011990">
    <property type="entry name" value="TPR-like_helical_dom_sf"/>
</dbReference>
<evidence type="ECO:0000313" key="1">
    <source>
        <dbReference type="EMBL" id="MBP3959782.1"/>
    </source>
</evidence>
<evidence type="ECO:0000313" key="2">
    <source>
        <dbReference type="Proteomes" id="UP000676565"/>
    </source>
</evidence>